<accession>A0A6P8XL36</accession>
<sequence>MEYRAHNSSVNTMANIDVAFELTKDQRTRNDHFFEFSVDRIIIVEDSKSKFYLTNLFHNSFENLPLNNTYCYCPKTEQQLIKTRWRCRMLIARYMTLAIILMMFILASAQNENIETIVANSNVFNGSNWNSNKNQFHFDTDTQNDSDAFTNSNANNNQNHNSNNGKMTSGPGTQGVTVSRNTLINGDTILQRQLREKTKQDSLQSIKMHILMRLNLKKLPNITKPISVPQNIIEHFYKKYNASLLNSIRVHEKAELENSEKLLYVERNGNNTESTESKLLSSNWTTNSQHFINDSNLFRPITNLTTDEMQSDDPKQFDDYRYKHIIDLNKEKEASVIENDNGEYESILSHTNSIYVFPEQSHTRHNRKADVLRFKFDSYTEVSYVKLHLYLRGLDWIKANIPNIIDGFDDNFEDNEIVVDVHRAIRHVNSTHKVKMFEFRHKIPVGFGQWISVDLKPLFITGEDTMFNPTRTNKTQEIVIKGVEPWMKPLVVTTDNTSKNPLSTLKLVHRKSTAEKEAFLWTALKVITICGVVVIHSK</sequence>
<keyword evidence="2" id="KW-0472">Membrane</keyword>
<dbReference type="GeneID" id="117573189"/>
<dbReference type="OrthoDB" id="5948587at2759"/>
<evidence type="ECO:0000256" key="2">
    <source>
        <dbReference type="SAM" id="Phobius"/>
    </source>
</evidence>
<dbReference type="AlphaFoldDB" id="A0A6P8XL36"/>
<reference evidence="4" key="1">
    <citation type="submission" date="2025-08" db="UniProtKB">
        <authorList>
            <consortium name="RefSeq"/>
        </authorList>
    </citation>
    <scope>IDENTIFICATION</scope>
    <source>
        <strain evidence="4">15112-1751.03</strain>
        <tissue evidence="4">Whole Adult</tissue>
    </source>
</reference>
<protein>
    <submittedName>
        <fullName evidence="4">Uncharacterized protein LOC117573189</fullName>
    </submittedName>
</protein>
<organism evidence="3 4">
    <name type="scientific">Drosophila albomicans</name>
    <name type="common">Fruit fly</name>
    <dbReference type="NCBI Taxonomy" id="7291"/>
    <lineage>
        <taxon>Eukaryota</taxon>
        <taxon>Metazoa</taxon>
        <taxon>Ecdysozoa</taxon>
        <taxon>Arthropoda</taxon>
        <taxon>Hexapoda</taxon>
        <taxon>Insecta</taxon>
        <taxon>Pterygota</taxon>
        <taxon>Neoptera</taxon>
        <taxon>Endopterygota</taxon>
        <taxon>Diptera</taxon>
        <taxon>Brachycera</taxon>
        <taxon>Muscomorpha</taxon>
        <taxon>Ephydroidea</taxon>
        <taxon>Drosophilidae</taxon>
        <taxon>Drosophila</taxon>
    </lineage>
</organism>
<keyword evidence="2" id="KW-1133">Transmembrane helix</keyword>
<evidence type="ECO:0000256" key="1">
    <source>
        <dbReference type="SAM" id="MobiDB-lite"/>
    </source>
</evidence>
<evidence type="ECO:0000313" key="3">
    <source>
        <dbReference type="Proteomes" id="UP000515160"/>
    </source>
</evidence>
<feature type="compositionally biased region" description="Polar residues" evidence="1">
    <location>
        <begin position="165"/>
        <end position="175"/>
    </location>
</feature>
<evidence type="ECO:0000313" key="4">
    <source>
        <dbReference type="RefSeq" id="XP_034112075.1"/>
    </source>
</evidence>
<dbReference type="RefSeq" id="XP_034112075.1">
    <property type="nucleotide sequence ID" value="XM_034256184.2"/>
</dbReference>
<keyword evidence="3" id="KW-1185">Reference proteome</keyword>
<feature type="region of interest" description="Disordered" evidence="1">
    <location>
        <begin position="140"/>
        <end position="175"/>
    </location>
</feature>
<feature type="compositionally biased region" description="Low complexity" evidence="1">
    <location>
        <begin position="151"/>
        <end position="164"/>
    </location>
</feature>
<name>A0A6P8XL36_DROAB</name>
<dbReference type="CTD" id="43811"/>
<feature type="compositionally biased region" description="Polar residues" evidence="1">
    <location>
        <begin position="140"/>
        <end position="150"/>
    </location>
</feature>
<dbReference type="Proteomes" id="UP000515160">
    <property type="component" value="Chromosome 4"/>
</dbReference>
<proteinExistence type="predicted"/>
<keyword evidence="2" id="KW-0812">Transmembrane</keyword>
<gene>
    <name evidence="4" type="primary">LOC117573189</name>
</gene>
<feature type="transmembrane region" description="Helical" evidence="2">
    <location>
        <begin position="90"/>
        <end position="109"/>
    </location>
</feature>